<evidence type="ECO:0000256" key="1">
    <source>
        <dbReference type="SAM" id="MobiDB-lite"/>
    </source>
</evidence>
<dbReference type="EMBL" id="JAUZQC010000025">
    <property type="protein sequence ID" value="KAK5848361.1"/>
    <property type="molecule type" value="Genomic_DNA"/>
</dbReference>
<comment type="caution">
    <text evidence="2">The sequence shown here is derived from an EMBL/GenBank/DDBJ whole genome shotgun (WGS) entry which is preliminary data.</text>
</comment>
<dbReference type="AlphaFoldDB" id="A0AAN7WST9"/>
<reference evidence="2 3" key="1">
    <citation type="journal article" date="2023" name="Genes (Basel)">
        <title>Chromosome-Level Genome Assembly and Circadian Gene Repertoire of the Patagonia Blennie Eleginops maclovinus-The Closest Ancestral Proxy of Antarctic Cryonotothenioids.</title>
        <authorList>
            <person name="Cheng C.C."/>
            <person name="Rivera-Colon A.G."/>
            <person name="Minhas B.F."/>
            <person name="Wilson L."/>
            <person name="Rayamajhi N."/>
            <person name="Vargas-Chacoff L."/>
            <person name="Catchen J.M."/>
        </authorList>
    </citation>
    <scope>NUCLEOTIDE SEQUENCE [LARGE SCALE GENOMIC DNA]</scope>
    <source>
        <strain evidence="2">JMC-PN-2008</strain>
    </source>
</reference>
<keyword evidence="3" id="KW-1185">Reference proteome</keyword>
<reference evidence="2 3" key="2">
    <citation type="journal article" date="2023" name="Mol. Biol. Evol.">
        <title>Genomics of Secondarily Temperate Adaptation in the Only Non-Antarctic Icefish.</title>
        <authorList>
            <person name="Rivera-Colon A.G."/>
            <person name="Rayamajhi N."/>
            <person name="Minhas B.F."/>
            <person name="Madrigal G."/>
            <person name="Bilyk K.T."/>
            <person name="Yoon V."/>
            <person name="Hune M."/>
            <person name="Gregory S."/>
            <person name="Cheng C.H.C."/>
            <person name="Catchen J.M."/>
        </authorList>
    </citation>
    <scope>NUCLEOTIDE SEQUENCE [LARGE SCALE GENOMIC DNA]</scope>
    <source>
        <strain evidence="2">JMC-PN-2008</strain>
    </source>
</reference>
<evidence type="ECO:0000313" key="3">
    <source>
        <dbReference type="Proteomes" id="UP001346869"/>
    </source>
</evidence>
<feature type="region of interest" description="Disordered" evidence="1">
    <location>
        <begin position="58"/>
        <end position="79"/>
    </location>
</feature>
<feature type="compositionally biased region" description="Polar residues" evidence="1">
    <location>
        <begin position="59"/>
        <end position="79"/>
    </location>
</feature>
<accession>A0AAN7WST9</accession>
<evidence type="ECO:0000313" key="2">
    <source>
        <dbReference type="EMBL" id="KAK5848361.1"/>
    </source>
</evidence>
<proteinExistence type="predicted"/>
<protein>
    <submittedName>
        <fullName evidence="2">Uncharacterized protein</fullName>
    </submittedName>
</protein>
<gene>
    <name evidence="2" type="ORF">PBY51_005983</name>
</gene>
<organism evidence="2 3">
    <name type="scientific">Eleginops maclovinus</name>
    <name type="common">Patagonian blennie</name>
    <name type="synonym">Eleginus maclovinus</name>
    <dbReference type="NCBI Taxonomy" id="56733"/>
    <lineage>
        <taxon>Eukaryota</taxon>
        <taxon>Metazoa</taxon>
        <taxon>Chordata</taxon>
        <taxon>Craniata</taxon>
        <taxon>Vertebrata</taxon>
        <taxon>Euteleostomi</taxon>
        <taxon>Actinopterygii</taxon>
        <taxon>Neopterygii</taxon>
        <taxon>Teleostei</taxon>
        <taxon>Neoteleostei</taxon>
        <taxon>Acanthomorphata</taxon>
        <taxon>Eupercaria</taxon>
        <taxon>Perciformes</taxon>
        <taxon>Notothenioidei</taxon>
        <taxon>Eleginopidae</taxon>
        <taxon>Eleginops</taxon>
    </lineage>
</organism>
<name>A0AAN7WST9_ELEMC</name>
<sequence>MQSLTTVIKPPTFIEPLPRSREELSSERFLRQLRGSNLKKSKVQQAKETNMRLVREQRLSSVLHQQSCTTLPPATGRTS</sequence>
<dbReference type="Proteomes" id="UP001346869">
    <property type="component" value="Unassembled WGS sequence"/>
</dbReference>